<evidence type="ECO:0000256" key="1">
    <source>
        <dbReference type="SAM" id="MobiDB-lite"/>
    </source>
</evidence>
<gene>
    <name evidence="3" type="ORF">BJ212DRAFT_599266</name>
</gene>
<reference evidence="3" key="1">
    <citation type="journal article" date="2020" name="New Phytol.">
        <title>Comparative genomics reveals dynamic genome evolution in host specialist ectomycorrhizal fungi.</title>
        <authorList>
            <person name="Lofgren L.A."/>
            <person name="Nguyen N.H."/>
            <person name="Vilgalys R."/>
            <person name="Ruytinx J."/>
            <person name="Liao H.L."/>
            <person name="Branco S."/>
            <person name="Kuo A."/>
            <person name="LaButti K."/>
            <person name="Lipzen A."/>
            <person name="Andreopoulos W."/>
            <person name="Pangilinan J."/>
            <person name="Riley R."/>
            <person name="Hundley H."/>
            <person name="Na H."/>
            <person name="Barry K."/>
            <person name="Grigoriev I.V."/>
            <person name="Stajich J.E."/>
            <person name="Kennedy P.G."/>
        </authorList>
    </citation>
    <scope>NUCLEOTIDE SEQUENCE</scope>
    <source>
        <strain evidence="3">MN1</strain>
    </source>
</reference>
<protein>
    <submittedName>
        <fullName evidence="3">Uncharacterized protein</fullName>
    </submittedName>
</protein>
<keyword evidence="2" id="KW-1133">Transmembrane helix</keyword>
<proteinExistence type="predicted"/>
<feature type="compositionally biased region" description="Basic residues" evidence="1">
    <location>
        <begin position="1"/>
        <end position="13"/>
    </location>
</feature>
<name>A0A9P7E2I3_9AGAM</name>
<comment type="caution">
    <text evidence="3">The sequence shown here is derived from an EMBL/GenBank/DDBJ whole genome shotgun (WGS) entry which is preliminary data.</text>
</comment>
<feature type="transmembrane region" description="Helical" evidence="2">
    <location>
        <begin position="32"/>
        <end position="52"/>
    </location>
</feature>
<keyword evidence="4" id="KW-1185">Reference proteome</keyword>
<keyword evidence="2" id="KW-0472">Membrane</keyword>
<dbReference type="EMBL" id="JABBWG010000033">
    <property type="protein sequence ID" value="KAG1809709.1"/>
    <property type="molecule type" value="Genomic_DNA"/>
</dbReference>
<accession>A0A9P7E2I3</accession>
<dbReference type="AlphaFoldDB" id="A0A9P7E2I3"/>
<feature type="transmembrane region" description="Helical" evidence="2">
    <location>
        <begin position="58"/>
        <end position="80"/>
    </location>
</feature>
<evidence type="ECO:0000256" key="2">
    <source>
        <dbReference type="SAM" id="Phobius"/>
    </source>
</evidence>
<organism evidence="3 4">
    <name type="scientific">Suillus subaureus</name>
    <dbReference type="NCBI Taxonomy" id="48587"/>
    <lineage>
        <taxon>Eukaryota</taxon>
        <taxon>Fungi</taxon>
        <taxon>Dikarya</taxon>
        <taxon>Basidiomycota</taxon>
        <taxon>Agaricomycotina</taxon>
        <taxon>Agaricomycetes</taxon>
        <taxon>Agaricomycetidae</taxon>
        <taxon>Boletales</taxon>
        <taxon>Suillineae</taxon>
        <taxon>Suillaceae</taxon>
        <taxon>Suillus</taxon>
    </lineage>
</organism>
<evidence type="ECO:0000313" key="4">
    <source>
        <dbReference type="Proteomes" id="UP000807769"/>
    </source>
</evidence>
<dbReference type="GeneID" id="64637641"/>
<sequence length="98" mass="10566">MARMSSKKSRQRTSIHTCLPPESPHKAESEEAYSCLILSPMALALVLFLGLMEGVESAGIRIAVMGGECICSLLVGGVSWDLRRKQGRGKEKEGCASE</sequence>
<dbReference type="Proteomes" id="UP000807769">
    <property type="component" value="Unassembled WGS sequence"/>
</dbReference>
<keyword evidence="2" id="KW-0812">Transmembrane</keyword>
<dbReference type="RefSeq" id="XP_041189423.1">
    <property type="nucleotide sequence ID" value="XM_041343625.1"/>
</dbReference>
<evidence type="ECO:0000313" key="3">
    <source>
        <dbReference type="EMBL" id="KAG1809709.1"/>
    </source>
</evidence>
<feature type="region of interest" description="Disordered" evidence="1">
    <location>
        <begin position="1"/>
        <end position="26"/>
    </location>
</feature>